<reference evidence="2" key="1">
    <citation type="submission" date="2019-08" db="EMBL/GenBank/DDBJ databases">
        <authorList>
            <person name="Kucharzyk K."/>
            <person name="Murdoch R.W."/>
            <person name="Higgins S."/>
            <person name="Loffler F."/>
        </authorList>
    </citation>
    <scope>NUCLEOTIDE SEQUENCE</scope>
</reference>
<dbReference type="Pfam" id="PF09407">
    <property type="entry name" value="AbiEi_1"/>
    <property type="match status" value="1"/>
</dbReference>
<sequence>MGNLSLSEWIRILEINGFNTFSFEKVREAFPNTSEQNLSNSLYRLNVKKRIVSVYKGFYVIIPPQYAAKGIVAPTYYIDQLMRYIGKAYYISLLNAAELHGAAHQRSQRFSVMTIYPSANVSKAKNNILDWIYRKEIPEKFLQTKNSETGIIRFSNPELTAIDLIQYEKHIGGLSRAATVLEELVEETDFSKVSNDLLDYTSVSAIQRLGFILENILEQKQQASILYKQLLNYGKRLNYVPLSTRSVNRNVEKDIRWKIDINTEIETDDL</sequence>
<dbReference type="InterPro" id="IPR018547">
    <property type="entry name" value="AbiEi_C"/>
</dbReference>
<feature type="domain" description="AbiEi antitoxin C-terminal" evidence="1">
    <location>
        <begin position="78"/>
        <end position="214"/>
    </location>
</feature>
<comment type="caution">
    <text evidence="2">The sequence shown here is derived from an EMBL/GenBank/DDBJ whole genome shotgun (WGS) entry which is preliminary data.</text>
</comment>
<protein>
    <recommendedName>
        <fullName evidence="1">AbiEi antitoxin C-terminal domain-containing protein</fullName>
    </recommendedName>
</protein>
<evidence type="ECO:0000313" key="2">
    <source>
        <dbReference type="EMBL" id="MPM13619.1"/>
    </source>
</evidence>
<dbReference type="EMBL" id="VSSQ01002146">
    <property type="protein sequence ID" value="MPM13619.1"/>
    <property type="molecule type" value="Genomic_DNA"/>
</dbReference>
<organism evidence="2">
    <name type="scientific">bioreactor metagenome</name>
    <dbReference type="NCBI Taxonomy" id="1076179"/>
    <lineage>
        <taxon>unclassified sequences</taxon>
        <taxon>metagenomes</taxon>
        <taxon>ecological metagenomes</taxon>
    </lineage>
</organism>
<dbReference type="AlphaFoldDB" id="A0A644XBX8"/>
<gene>
    <name evidence="2" type="ORF">SDC9_59977</name>
</gene>
<accession>A0A644XBX8</accession>
<evidence type="ECO:0000259" key="1">
    <source>
        <dbReference type="Pfam" id="PF09407"/>
    </source>
</evidence>
<proteinExistence type="predicted"/>
<name>A0A644XBX8_9ZZZZ</name>